<evidence type="ECO:0000313" key="1">
    <source>
        <dbReference type="EMBL" id="PIO66547.1"/>
    </source>
</evidence>
<dbReference type="EMBL" id="KZ348193">
    <property type="protein sequence ID" value="PIO66547.1"/>
    <property type="molecule type" value="Genomic_DNA"/>
</dbReference>
<name>A0A2G9U8E0_TELCI</name>
<reference evidence="1 2" key="1">
    <citation type="submission" date="2015-09" db="EMBL/GenBank/DDBJ databases">
        <title>Draft genome of the parasitic nematode Teladorsagia circumcincta isolate WARC Sus (inbred).</title>
        <authorList>
            <person name="Mitreva M."/>
        </authorList>
    </citation>
    <scope>NUCLEOTIDE SEQUENCE [LARGE SCALE GENOMIC DNA]</scope>
    <source>
        <strain evidence="1 2">S</strain>
    </source>
</reference>
<keyword evidence="2" id="KW-1185">Reference proteome</keyword>
<dbReference type="OrthoDB" id="5845016at2759"/>
<protein>
    <submittedName>
        <fullName evidence="1">Uncharacterized protein</fullName>
    </submittedName>
</protein>
<proteinExistence type="predicted"/>
<evidence type="ECO:0000313" key="2">
    <source>
        <dbReference type="Proteomes" id="UP000230423"/>
    </source>
</evidence>
<dbReference type="Proteomes" id="UP000230423">
    <property type="component" value="Unassembled WGS sequence"/>
</dbReference>
<organism evidence="1 2">
    <name type="scientific">Teladorsagia circumcincta</name>
    <name type="common">Brown stomach worm</name>
    <name type="synonym">Ostertagia circumcincta</name>
    <dbReference type="NCBI Taxonomy" id="45464"/>
    <lineage>
        <taxon>Eukaryota</taxon>
        <taxon>Metazoa</taxon>
        <taxon>Ecdysozoa</taxon>
        <taxon>Nematoda</taxon>
        <taxon>Chromadorea</taxon>
        <taxon>Rhabditida</taxon>
        <taxon>Rhabditina</taxon>
        <taxon>Rhabditomorpha</taxon>
        <taxon>Strongyloidea</taxon>
        <taxon>Trichostrongylidae</taxon>
        <taxon>Teladorsagia</taxon>
    </lineage>
</organism>
<gene>
    <name evidence="1" type="ORF">TELCIR_11738</name>
</gene>
<sequence>MANVFNTFSFNKWADSKKEEEIDKESRRRRTEQVENGYVLARTTLESLNESYGFRPSGIEGGSGVGAGLLIKRLKERLRKERELRENGGNGDMDLEALIEALQSGEEINEPHVDEEPKIHHPTSYGAMDDEDILDEIHLYQQTYEDEVARQHHNATALQLQARFWMYNRRLSREDSTPPRPVEPDNVPKAAEPIRLMTPQRTEHSSYFRYNRIVTTNVPYE</sequence>
<accession>A0A2G9U8E0</accession>
<dbReference type="AlphaFoldDB" id="A0A2G9U8E0"/>